<dbReference type="FunFam" id="3.40.50.2000:FF:000021">
    <property type="entry name" value="UDP-glucuronosyltransferase"/>
    <property type="match status" value="1"/>
</dbReference>
<comment type="similarity">
    <text evidence="1">Belongs to the UDP-glycosyltransferase family.</text>
</comment>
<reference evidence="6" key="1">
    <citation type="submission" date="2020-09" db="EMBL/GenBank/DDBJ databases">
        <authorList>
            <person name="Kikuchi T."/>
        </authorList>
    </citation>
    <scope>NUCLEOTIDE SEQUENCE</scope>
    <source>
        <strain evidence="6">SH1</strain>
    </source>
</reference>
<accession>A0A811K0E5</accession>
<dbReference type="PANTHER" id="PTHR48043:SF145">
    <property type="entry name" value="FI06409P-RELATED"/>
    <property type="match status" value="1"/>
</dbReference>
<dbReference type="GO" id="GO:0015020">
    <property type="term" value="F:glucuronosyltransferase activity"/>
    <property type="evidence" value="ECO:0007669"/>
    <property type="project" value="UniProtKB-EC"/>
</dbReference>
<dbReference type="Gene3D" id="3.40.50.2000">
    <property type="entry name" value="Glycogen Phosphorylase B"/>
    <property type="match status" value="1"/>
</dbReference>
<keyword evidence="7" id="KW-1185">Reference proteome</keyword>
<dbReference type="EMBL" id="CAJFDH010000002">
    <property type="protein sequence ID" value="CAD5209344.1"/>
    <property type="molecule type" value="Genomic_DNA"/>
</dbReference>
<dbReference type="InterPro" id="IPR002213">
    <property type="entry name" value="UDP_glucos_trans"/>
</dbReference>
<comment type="caution">
    <text evidence="6">The sequence shown here is derived from an EMBL/GenBank/DDBJ whole genome shotgun (WGS) entry which is preliminary data.</text>
</comment>
<organism evidence="6 7">
    <name type="scientific">Bursaphelenchus okinawaensis</name>
    <dbReference type="NCBI Taxonomy" id="465554"/>
    <lineage>
        <taxon>Eukaryota</taxon>
        <taxon>Metazoa</taxon>
        <taxon>Ecdysozoa</taxon>
        <taxon>Nematoda</taxon>
        <taxon>Chromadorea</taxon>
        <taxon>Rhabditida</taxon>
        <taxon>Tylenchina</taxon>
        <taxon>Tylenchomorpha</taxon>
        <taxon>Aphelenchoidea</taxon>
        <taxon>Aphelenchoididae</taxon>
        <taxon>Bursaphelenchus</taxon>
    </lineage>
</organism>
<proteinExistence type="inferred from homology"/>
<keyword evidence="4" id="KW-0808">Transferase</keyword>
<evidence type="ECO:0000313" key="7">
    <source>
        <dbReference type="Proteomes" id="UP000614601"/>
    </source>
</evidence>
<dbReference type="Proteomes" id="UP000614601">
    <property type="component" value="Unassembled WGS sequence"/>
</dbReference>
<dbReference type="SUPFAM" id="SSF53756">
    <property type="entry name" value="UDP-Glycosyltransferase/glycogen phosphorylase"/>
    <property type="match status" value="1"/>
</dbReference>
<evidence type="ECO:0000313" key="6">
    <source>
        <dbReference type="EMBL" id="CAD5209344.1"/>
    </source>
</evidence>
<dbReference type="InterPro" id="IPR050271">
    <property type="entry name" value="UDP-glycosyltransferase"/>
</dbReference>
<dbReference type="PANTHER" id="PTHR48043">
    <property type="entry name" value="EG:EG0003.4 PROTEIN-RELATED"/>
    <property type="match status" value="1"/>
</dbReference>
<evidence type="ECO:0000256" key="4">
    <source>
        <dbReference type="ARBA" id="ARBA00022679"/>
    </source>
</evidence>
<evidence type="ECO:0000256" key="1">
    <source>
        <dbReference type="ARBA" id="ARBA00009995"/>
    </source>
</evidence>
<comment type="catalytic activity">
    <reaction evidence="5">
        <text>glucuronate acceptor + UDP-alpha-D-glucuronate = acceptor beta-D-glucuronoside + UDP + H(+)</text>
        <dbReference type="Rhea" id="RHEA:21032"/>
        <dbReference type="ChEBI" id="CHEBI:15378"/>
        <dbReference type="ChEBI" id="CHEBI:58052"/>
        <dbReference type="ChEBI" id="CHEBI:58223"/>
        <dbReference type="ChEBI" id="CHEBI:132367"/>
        <dbReference type="ChEBI" id="CHEBI:132368"/>
        <dbReference type="EC" id="2.4.1.17"/>
    </reaction>
</comment>
<dbReference type="Pfam" id="PF00201">
    <property type="entry name" value="UDPGT"/>
    <property type="match status" value="1"/>
</dbReference>
<dbReference type="OrthoDB" id="416356at2759"/>
<dbReference type="Proteomes" id="UP000783686">
    <property type="component" value="Unassembled WGS sequence"/>
</dbReference>
<evidence type="ECO:0000256" key="2">
    <source>
        <dbReference type="ARBA" id="ARBA00012544"/>
    </source>
</evidence>
<gene>
    <name evidence="6" type="ORF">BOKJ2_LOCUS2633</name>
</gene>
<dbReference type="AlphaFoldDB" id="A0A811K0E5"/>
<sequence>MFVDFKFSKKSESKKHILVYSSAVPQTDAAMFGVPATPSITPNIAYGYTPDMTFYERVQNFLSYWVNHFVMLEVLKGEPAKAYKNVFGVDFDYQQAFAESQYVFVNTDEHLDFPQIITQKRVHIGGLGMQNNDLTVELPQEMAQKIKEFKQGFVLVSFGTVASSYSMPEHVKTAFKEAFQMFPEVLFVMKYEKDDEYAKGVKNIYKVKWLPQRSLLNHPKVLAFITHSGMNSVTEATNAGVPMVNVPLFADQMYNSAMAISKGVGYRLDKFKITKNTVVEALRTVIQDESYKKRSKELSRMIRAKPMSPDERIQKYSEFAAEFNIADNLDIYGRDFSTGLFTEYSLSYKLSFAVCTAQTI</sequence>
<evidence type="ECO:0000256" key="3">
    <source>
        <dbReference type="ARBA" id="ARBA00022676"/>
    </source>
</evidence>
<keyword evidence="3" id="KW-0328">Glycosyltransferase</keyword>
<dbReference type="CDD" id="cd03784">
    <property type="entry name" value="GT1_Gtf-like"/>
    <property type="match status" value="1"/>
</dbReference>
<dbReference type="EC" id="2.4.1.17" evidence="2"/>
<dbReference type="EMBL" id="CAJFCW020000002">
    <property type="protein sequence ID" value="CAG9089074.1"/>
    <property type="molecule type" value="Genomic_DNA"/>
</dbReference>
<evidence type="ECO:0000256" key="5">
    <source>
        <dbReference type="ARBA" id="ARBA00047475"/>
    </source>
</evidence>
<name>A0A811K0E5_9BILA</name>
<protein>
    <recommendedName>
        <fullName evidence="2">glucuronosyltransferase</fullName>
        <ecNumber evidence="2">2.4.1.17</ecNumber>
    </recommendedName>
</protein>